<dbReference type="GO" id="GO:0004386">
    <property type="term" value="F:helicase activity"/>
    <property type="evidence" value="ECO:0007669"/>
    <property type="project" value="UniProtKB-KW"/>
</dbReference>
<evidence type="ECO:0000256" key="2">
    <source>
        <dbReference type="SAM" id="SignalP"/>
    </source>
</evidence>
<feature type="chain" id="PRO_5038404002" evidence="2">
    <location>
        <begin position="30"/>
        <end position="655"/>
    </location>
</feature>
<dbReference type="Proteomes" id="UP000316706">
    <property type="component" value="Unassembled WGS sequence"/>
</dbReference>
<dbReference type="Gene3D" id="3.40.50.1820">
    <property type="entry name" value="alpha/beta hydrolase"/>
    <property type="match status" value="1"/>
</dbReference>
<feature type="signal peptide" evidence="2">
    <location>
        <begin position="1"/>
        <end position="29"/>
    </location>
</feature>
<dbReference type="OrthoDB" id="5377249at2"/>
<evidence type="ECO:0000313" key="4">
    <source>
        <dbReference type="Proteomes" id="UP000316706"/>
    </source>
</evidence>
<keyword evidence="4" id="KW-1185">Reference proteome</keyword>
<gene>
    <name evidence="3" type="ORF">FHX41_3952</name>
</gene>
<dbReference type="InterPro" id="IPR029058">
    <property type="entry name" value="AB_hydrolase_fold"/>
</dbReference>
<reference evidence="3 4" key="1">
    <citation type="submission" date="2019-06" db="EMBL/GenBank/DDBJ databases">
        <title>Sequencing the genomes of 1000 actinobacteria strains.</title>
        <authorList>
            <person name="Klenk H.-P."/>
        </authorList>
    </citation>
    <scope>NUCLEOTIDE SEQUENCE [LARGE SCALE GENOMIC DNA]</scope>
    <source>
        <strain evidence="3 4">DSM 45043</strain>
    </source>
</reference>
<comment type="caution">
    <text evidence="3">The sequence shown here is derived from an EMBL/GenBank/DDBJ whole genome shotgun (WGS) entry which is preliminary data.</text>
</comment>
<keyword evidence="3" id="KW-0067">ATP-binding</keyword>
<sequence>MRLPQRALSALAAFAVSAALLAVPPAAPAAAAGAGPGCDPIDPAACLLPFPNDWYTVADGGTPTGRRVHLRTTLKNRLGVPLRPAEWNRADGFSPGSMLLSRVPGVDLERSGAAPITDIGASLRDDAPIVIVDTATGERWPYWAELDANAPDDRKALIIRPAVNFREGHRYAVALRRLRDASGKPIAPGAAFARILGPTLPSGDPLHARQRDTRRVLADLERHGVGLDGLYLAWDFTVASSQSLAGPVLHMRDEALRKLGNRSPSFLVTQVTNDVDERIAREVKGVVWAPSYLDQYGGLPGSALRRGRDGRPARLPGNSQAVPFQCEIPRSAFAEPARPALYGHGLLGRESEVGAGNVKAMAAEHGFVFCATKWIGMADEDVPNVVSALADLTRFHTVADRTQQGLLNFIFLGRAMTRGFPGHKAFQNDEGASLIDTGAELTFDGNSQGGIMGGALTAVSPDIRRAVLGVPGMNYSTLLNRSSDFPQYGRILDLFYPDKLDQQIGIALIQMLWDRGEANGYAWHMTGDPLPNTPEHRVLMHVAFGDHQVAPVSAEVEARTIGARVHAPVVRPGRSPDKVPYWGIPTFGASHEGSAMIVWDSGSPAPPLANVAPTEGRDPHSDPRNNADARRQKAIFLKTGTVRDVCGGGPCVISP</sequence>
<dbReference type="AlphaFoldDB" id="A0A543II41"/>
<dbReference type="EMBL" id="VFPO01000001">
    <property type="protein sequence ID" value="TQM70231.1"/>
    <property type="molecule type" value="Genomic_DNA"/>
</dbReference>
<feature type="compositionally biased region" description="Basic and acidic residues" evidence="1">
    <location>
        <begin position="615"/>
        <end position="627"/>
    </location>
</feature>
<keyword evidence="3" id="KW-0347">Helicase</keyword>
<evidence type="ECO:0000313" key="3">
    <source>
        <dbReference type="EMBL" id="TQM70231.1"/>
    </source>
</evidence>
<dbReference type="RefSeq" id="WP_141970929.1">
    <property type="nucleotide sequence ID" value="NZ_VFPO01000001.1"/>
</dbReference>
<proteinExistence type="predicted"/>
<keyword evidence="2" id="KW-0732">Signal</keyword>
<feature type="region of interest" description="Disordered" evidence="1">
    <location>
        <begin position="601"/>
        <end position="627"/>
    </location>
</feature>
<evidence type="ECO:0000256" key="1">
    <source>
        <dbReference type="SAM" id="MobiDB-lite"/>
    </source>
</evidence>
<accession>A0A543II41</accession>
<name>A0A543II41_9ACTN</name>
<keyword evidence="3" id="KW-0547">Nucleotide-binding</keyword>
<organism evidence="3 4">
    <name type="scientific">Actinomadura hallensis</name>
    <dbReference type="NCBI Taxonomy" id="337895"/>
    <lineage>
        <taxon>Bacteria</taxon>
        <taxon>Bacillati</taxon>
        <taxon>Actinomycetota</taxon>
        <taxon>Actinomycetes</taxon>
        <taxon>Streptosporangiales</taxon>
        <taxon>Thermomonosporaceae</taxon>
        <taxon>Actinomadura</taxon>
    </lineage>
</organism>
<protein>
    <submittedName>
        <fullName evidence="3">ATP-dependent DNA helicase RecG</fullName>
    </submittedName>
</protein>
<keyword evidence="3" id="KW-0378">Hydrolase</keyword>